<dbReference type="AlphaFoldDB" id="A0A385PXT2"/>
<dbReference type="RefSeq" id="WP_111525757.1">
    <property type="nucleotide sequence ID" value="NZ_CP032364.1"/>
</dbReference>
<reference evidence="3 4" key="1">
    <citation type="submission" date="2018-09" db="EMBL/GenBank/DDBJ databases">
        <title>Genome sequencing of Lachnoanaerobaculum umeaense DSM 23576.</title>
        <authorList>
            <person name="Kook J.-K."/>
            <person name="Park S.-N."/>
            <person name="Lim Y.K."/>
        </authorList>
    </citation>
    <scope>NUCLEOTIDE SEQUENCE [LARGE SCALE GENOMIC DNA]</scope>
    <source>
        <strain evidence="4">DSM 23576 \ CCUG 58757</strain>
    </source>
</reference>
<evidence type="ECO:0000256" key="1">
    <source>
        <dbReference type="SAM" id="MobiDB-lite"/>
    </source>
</evidence>
<keyword evidence="4" id="KW-1185">Reference proteome</keyword>
<protein>
    <submittedName>
        <fullName evidence="3">Uncharacterized protein</fullName>
    </submittedName>
</protein>
<dbReference type="OrthoDB" id="2111604at2"/>
<dbReference type="PANTHER" id="PTHR37804">
    <property type="entry name" value="CDAA REGULATORY PROTEIN CDAR"/>
    <property type="match status" value="1"/>
</dbReference>
<evidence type="ECO:0000313" key="4">
    <source>
        <dbReference type="Proteomes" id="UP000265562"/>
    </source>
</evidence>
<gene>
    <name evidence="3" type="ORF">D4A81_02580</name>
</gene>
<accession>A0A385PXT2</accession>
<feature type="transmembrane region" description="Helical" evidence="2">
    <location>
        <begin position="7"/>
        <end position="27"/>
    </location>
</feature>
<dbReference type="InterPro" id="IPR012505">
    <property type="entry name" value="YbbR"/>
</dbReference>
<dbReference type="EMBL" id="CP032364">
    <property type="protein sequence ID" value="AYA98910.1"/>
    <property type="molecule type" value="Genomic_DNA"/>
</dbReference>
<sequence length="443" mass="46840">MIKTNNLVLKISSLAIAFFVWIVVINISNPIVTRTQNVALSVVNANIITDAGKTYSLMGANTVTVSYEVRTRDEGRISSSDFKASIDLGNMYDITGAVPISVEVVNNKNLIVGAVTTKPGIVRVGIEDLQRKEFTLTTKLKGTPSDGYSVGEVKLDKQNVTLTGPVSVIGQISQVGVEIDVSGFDSNVVGKAELKYFDANGNSFIISDDRVSKSFDTVGYSLVMLNGRALSVNFDVGGNVADGYRFTGAESSTKSIQVRGQPEVLEGLNAITIPANALNVEGATSDIIVNVDVKDFLPEDVTAIGDTNITVTLKVEALDKKSFNLTVSDLDIDGARSGVATSIVPERITVVVSGLTANLESVTGSDLKATLDVSGMNLGSNVGSLTFELPTGLSVDSYTPFEVIIGNHTNDRSETNVAETTTATEQSTIVEQTTTQSSSATEN</sequence>
<keyword evidence="2" id="KW-0472">Membrane</keyword>
<dbReference type="Gene3D" id="2.170.120.30">
    <property type="match status" value="2"/>
</dbReference>
<evidence type="ECO:0000256" key="2">
    <source>
        <dbReference type="SAM" id="Phobius"/>
    </source>
</evidence>
<name>A0A385PXT2_9FIRM</name>
<dbReference type="Gene3D" id="2.170.120.40">
    <property type="entry name" value="YbbR-like domain"/>
    <property type="match status" value="2"/>
</dbReference>
<evidence type="ECO:0000313" key="3">
    <source>
        <dbReference type="EMBL" id="AYA98910.1"/>
    </source>
</evidence>
<dbReference type="KEGG" id="lua:D4A81_02580"/>
<dbReference type="Proteomes" id="UP000265562">
    <property type="component" value="Chromosome"/>
</dbReference>
<organism evidence="3 4">
    <name type="scientific">Lachnoanaerobaculum umeaense</name>
    <dbReference type="NCBI Taxonomy" id="617123"/>
    <lineage>
        <taxon>Bacteria</taxon>
        <taxon>Bacillati</taxon>
        <taxon>Bacillota</taxon>
        <taxon>Clostridia</taxon>
        <taxon>Lachnospirales</taxon>
        <taxon>Lachnospiraceae</taxon>
        <taxon>Lachnoanaerobaculum</taxon>
    </lineage>
</organism>
<feature type="region of interest" description="Disordered" evidence="1">
    <location>
        <begin position="410"/>
        <end position="443"/>
    </location>
</feature>
<dbReference type="InterPro" id="IPR053154">
    <property type="entry name" value="c-di-AMP_regulator"/>
</dbReference>
<feature type="compositionally biased region" description="Low complexity" evidence="1">
    <location>
        <begin position="432"/>
        <end position="443"/>
    </location>
</feature>
<proteinExistence type="predicted"/>
<keyword evidence="2" id="KW-0812">Transmembrane</keyword>
<dbReference type="Pfam" id="PF07949">
    <property type="entry name" value="YbbR"/>
    <property type="match status" value="2"/>
</dbReference>
<dbReference type="PANTHER" id="PTHR37804:SF1">
    <property type="entry name" value="CDAA REGULATORY PROTEIN CDAR"/>
    <property type="match status" value="1"/>
</dbReference>
<keyword evidence="2" id="KW-1133">Transmembrane helix</keyword>